<dbReference type="Pfam" id="PF03713">
    <property type="entry name" value="DUF305"/>
    <property type="match status" value="1"/>
</dbReference>
<reference evidence="2 3" key="1">
    <citation type="submission" date="2019-06" db="EMBL/GenBank/DDBJ databases">
        <title>Whole genome shotgun sequence of Streptomyces gardneri NBRC 12865.</title>
        <authorList>
            <person name="Hosoyama A."/>
            <person name="Uohara A."/>
            <person name="Ohji S."/>
            <person name="Ichikawa N."/>
        </authorList>
    </citation>
    <scope>NUCLEOTIDE SEQUENCE [LARGE SCALE GENOMIC DNA]</scope>
    <source>
        <strain evidence="2 3">NBRC 12865</strain>
    </source>
</reference>
<accession>A0A4Y3RG32</accession>
<dbReference type="Gene3D" id="1.20.1260.10">
    <property type="match status" value="1"/>
</dbReference>
<name>A0A4Y3RG32_9ACTN</name>
<dbReference type="InterPro" id="IPR005183">
    <property type="entry name" value="DUF305_CopM-like"/>
</dbReference>
<sequence length="252" mass="26333">MNAFDLPFFRVYGLTLRTDSTRGITPMRTFTRATAKKFALAGAVTATGLLLAACGTEDGGMSGMDHGGKSTTASATATVSATATASTDASASAGASAEAAAPGAFNDADVMFAQMMIPHHEQALEMAKLADGRAQDPEVRKLVAAIEGAQDPEIRKMKAWLKGWGKPASAGAGHGMAGMMSAQDMKDLAAVKGEAFDRKFAELMIAHHDGAVAMAKDEQKNGRNASAKKLADDVVRTQSTEIAELRKILDRL</sequence>
<evidence type="ECO:0000313" key="3">
    <source>
        <dbReference type="Proteomes" id="UP000315226"/>
    </source>
</evidence>
<dbReference type="InterPro" id="IPR012347">
    <property type="entry name" value="Ferritin-like"/>
</dbReference>
<dbReference type="AlphaFoldDB" id="A0A4Y3RG32"/>
<gene>
    <name evidence="2" type="ORF">SGA01_12380</name>
</gene>
<evidence type="ECO:0000259" key="1">
    <source>
        <dbReference type="Pfam" id="PF03713"/>
    </source>
</evidence>
<dbReference type="EMBL" id="BJMN01000007">
    <property type="protein sequence ID" value="GEB55633.1"/>
    <property type="molecule type" value="Genomic_DNA"/>
</dbReference>
<organism evidence="2 3">
    <name type="scientific">Streptomyces gardneri</name>
    <dbReference type="NCBI Taxonomy" id="66892"/>
    <lineage>
        <taxon>Bacteria</taxon>
        <taxon>Bacillati</taxon>
        <taxon>Actinomycetota</taxon>
        <taxon>Actinomycetes</taxon>
        <taxon>Kitasatosporales</taxon>
        <taxon>Streptomycetaceae</taxon>
        <taxon>Streptomyces</taxon>
    </lineage>
</organism>
<dbReference type="Proteomes" id="UP000315226">
    <property type="component" value="Unassembled WGS sequence"/>
</dbReference>
<keyword evidence="3" id="KW-1185">Reference proteome</keyword>
<feature type="domain" description="DUF305" evidence="1">
    <location>
        <begin position="109"/>
        <end position="249"/>
    </location>
</feature>
<dbReference type="PANTHER" id="PTHR36933">
    <property type="entry name" value="SLL0788 PROTEIN"/>
    <property type="match status" value="1"/>
</dbReference>
<protein>
    <submittedName>
        <fullName evidence="2">Lipoprotein</fullName>
    </submittedName>
</protein>
<dbReference type="PANTHER" id="PTHR36933:SF1">
    <property type="entry name" value="SLL0788 PROTEIN"/>
    <property type="match status" value="1"/>
</dbReference>
<evidence type="ECO:0000313" key="2">
    <source>
        <dbReference type="EMBL" id="GEB55633.1"/>
    </source>
</evidence>
<comment type="caution">
    <text evidence="2">The sequence shown here is derived from an EMBL/GenBank/DDBJ whole genome shotgun (WGS) entry which is preliminary data.</text>
</comment>
<proteinExistence type="predicted"/>
<keyword evidence="2" id="KW-0449">Lipoprotein</keyword>